<dbReference type="EMBL" id="SAUN01000001">
    <property type="protein sequence ID" value="RVX44934.1"/>
    <property type="molecule type" value="Genomic_DNA"/>
</dbReference>
<dbReference type="OrthoDB" id="3757919at2"/>
<dbReference type="Gene3D" id="3.30.565.10">
    <property type="entry name" value="Histidine kinase-like ATPase, C-terminal domain"/>
    <property type="match status" value="1"/>
</dbReference>
<dbReference type="SUPFAM" id="SSF55874">
    <property type="entry name" value="ATPase domain of HSP90 chaperone/DNA topoisomerase II/histidine kinase"/>
    <property type="match status" value="1"/>
</dbReference>
<evidence type="ECO:0000313" key="1">
    <source>
        <dbReference type="EMBL" id="RVX44934.1"/>
    </source>
</evidence>
<organism evidence="1 2">
    <name type="scientific">Nonomuraea polychroma</name>
    <dbReference type="NCBI Taxonomy" id="46176"/>
    <lineage>
        <taxon>Bacteria</taxon>
        <taxon>Bacillati</taxon>
        <taxon>Actinomycetota</taxon>
        <taxon>Actinomycetes</taxon>
        <taxon>Streptosporangiales</taxon>
        <taxon>Streptosporangiaceae</taxon>
        <taxon>Nonomuraea</taxon>
    </lineage>
</organism>
<dbReference type="Proteomes" id="UP000284824">
    <property type="component" value="Unassembled WGS sequence"/>
</dbReference>
<dbReference type="InterPro" id="IPR036890">
    <property type="entry name" value="HATPase_C_sf"/>
</dbReference>
<accession>A0A438MGP0</accession>
<proteinExistence type="predicted"/>
<dbReference type="AlphaFoldDB" id="A0A438MGP0"/>
<sequence length="507" mass="56466">MAGYSASREPAAGKVARGIVTPDFDIAAPDPAGMVASLSSLGYSIEAAVADLVDNSISAKAGQIDVVFTWGAENSWVAVIDNGEGMALTDLITAMTPAARGPASERTAEDLGRFGMGLKTASFSQARQLTVTSANYSGEWHTRTWDLDTVESTREWRLLHNADLKTLEILDQLREGLVAGTVVLWRRLNGYGSDEMDVDQTAQQQFYDEATRVKRHLEMVFARFLKDVDLRIQGQRVQPWDPFLSGHPSVQRVPAEALPLAHSTVKVEAFVLPSAQKLSKEQYDAAGGPNGWLNQQGFYVYRRNRLILAGDWLDLRGLRQEEKYNLVRISVDVPAELDAEWSVDVRKSKVVPPVALRRHLRRIALRAREQGADVIRHRGQIAARQHGRTFVYPWRVDKLDGRIKCRINREHPLVRETLRTSEERSATVKALLTLLEETVPVEALRVIHEADAADDPEPFGGKPNETQEAVASELFAALVNQGKSPEEANAMLRDMDPFNRLSGFWNQ</sequence>
<keyword evidence="1" id="KW-0418">Kinase</keyword>
<protein>
    <submittedName>
        <fullName evidence="1">Histidine kinase/DNA gyrase B/HSP90-like ATPase</fullName>
    </submittedName>
</protein>
<dbReference type="GO" id="GO:0016301">
    <property type="term" value="F:kinase activity"/>
    <property type="evidence" value="ECO:0007669"/>
    <property type="project" value="UniProtKB-KW"/>
</dbReference>
<name>A0A438MGP0_9ACTN</name>
<keyword evidence="1" id="KW-0808">Transferase</keyword>
<keyword evidence="2" id="KW-1185">Reference proteome</keyword>
<dbReference type="Pfam" id="PF13589">
    <property type="entry name" value="HATPase_c_3"/>
    <property type="match status" value="1"/>
</dbReference>
<comment type="caution">
    <text evidence="1">The sequence shown here is derived from an EMBL/GenBank/DDBJ whole genome shotgun (WGS) entry which is preliminary data.</text>
</comment>
<gene>
    <name evidence="1" type="ORF">EDD27_7704</name>
</gene>
<evidence type="ECO:0000313" key="2">
    <source>
        <dbReference type="Proteomes" id="UP000284824"/>
    </source>
</evidence>
<reference evidence="1 2" key="1">
    <citation type="submission" date="2019-01" db="EMBL/GenBank/DDBJ databases">
        <title>Sequencing the genomes of 1000 actinobacteria strains.</title>
        <authorList>
            <person name="Klenk H.-P."/>
        </authorList>
    </citation>
    <scope>NUCLEOTIDE SEQUENCE [LARGE SCALE GENOMIC DNA]</scope>
    <source>
        <strain evidence="1 2">DSM 43925</strain>
    </source>
</reference>